<keyword evidence="3" id="KW-1185">Reference proteome</keyword>
<accession>A0A136JIJ0</accession>
<dbReference type="PANTHER" id="PTHR21405">
    <property type="entry name" value="CDNA SEQUENCE BC021608"/>
    <property type="match status" value="1"/>
</dbReference>
<dbReference type="GO" id="GO:0006570">
    <property type="term" value="P:tyrosine metabolic process"/>
    <property type="evidence" value="ECO:0007669"/>
    <property type="project" value="TreeGrafter"/>
</dbReference>
<evidence type="ECO:0000313" key="3">
    <source>
        <dbReference type="Proteomes" id="UP000070501"/>
    </source>
</evidence>
<feature type="non-terminal residue" evidence="2">
    <location>
        <position position="181"/>
    </location>
</feature>
<dbReference type="InParanoid" id="A0A136JIJ0"/>
<gene>
    <name evidence="2" type="ORF">Micbo1qcDRAFT_155695</name>
</gene>
<name>A0A136JIJ0_9PEZI</name>
<evidence type="ECO:0000313" key="2">
    <source>
        <dbReference type="EMBL" id="KXJ96962.1"/>
    </source>
</evidence>
<organism evidence="2 3">
    <name type="scientific">Microdochium bolleyi</name>
    <dbReference type="NCBI Taxonomy" id="196109"/>
    <lineage>
        <taxon>Eukaryota</taxon>
        <taxon>Fungi</taxon>
        <taxon>Dikarya</taxon>
        <taxon>Ascomycota</taxon>
        <taxon>Pezizomycotina</taxon>
        <taxon>Sordariomycetes</taxon>
        <taxon>Xylariomycetidae</taxon>
        <taxon>Xylariales</taxon>
        <taxon>Microdochiaceae</taxon>
        <taxon>Microdochium</taxon>
    </lineage>
</organism>
<reference evidence="3" key="1">
    <citation type="submission" date="2016-02" db="EMBL/GenBank/DDBJ databases">
        <title>Draft genome sequence of Microdochium bolleyi, a fungal endophyte of beachgrass.</title>
        <authorList>
            <consortium name="DOE Joint Genome Institute"/>
            <person name="David A.S."/>
            <person name="May G."/>
            <person name="Haridas S."/>
            <person name="Lim J."/>
            <person name="Wang M."/>
            <person name="Labutti K."/>
            <person name="Lipzen A."/>
            <person name="Barry K."/>
            <person name="Grigoriev I.V."/>
        </authorList>
    </citation>
    <scope>NUCLEOTIDE SEQUENCE [LARGE SCALE GENOMIC DNA]</scope>
    <source>
        <strain evidence="3">J235TASD1</strain>
    </source>
</reference>
<evidence type="ECO:0000256" key="1">
    <source>
        <dbReference type="ARBA" id="ARBA00006995"/>
    </source>
</evidence>
<dbReference type="InterPro" id="IPR038906">
    <property type="entry name" value="TTC36"/>
</dbReference>
<comment type="similarity">
    <text evidence="1">Belongs to the TTC36 family.</text>
</comment>
<dbReference type="STRING" id="196109.A0A136JIJ0"/>
<dbReference type="PANTHER" id="PTHR21405:SF0">
    <property type="entry name" value="TETRATRICOPEPTIDE REPEAT PROTEIN 36"/>
    <property type="match status" value="1"/>
</dbReference>
<dbReference type="EMBL" id="KQ964245">
    <property type="protein sequence ID" value="KXJ96962.1"/>
    <property type="molecule type" value="Genomic_DNA"/>
</dbReference>
<proteinExistence type="inferred from homology"/>
<protein>
    <submittedName>
        <fullName evidence="2">Uncharacterized protein</fullName>
    </submittedName>
</protein>
<dbReference type="AlphaFoldDB" id="A0A136JIJ0"/>
<dbReference type="OrthoDB" id="539634at2759"/>
<sequence>MAMQQLEMQMAGLKPLMSEPVEEYHRCVTSLGELIGEHPQYASARNNRAQALRRLYGDTMLLEAHPDPRALVKDSKEDTRAEAASMALGDLEQVVTLLTPRSLYAGISPQACKTLSMAHTQRAAIYHTSAKIINDGATISASGRQEEAWTKMEFEEAASRDFALGGRYGNEVAKGLAVATN</sequence>
<dbReference type="Proteomes" id="UP000070501">
    <property type="component" value="Unassembled WGS sequence"/>
</dbReference>